<accession>A0ABR7ERE5</accession>
<dbReference type="InterPro" id="IPR008407">
    <property type="entry name" value="Brnchd-chn_aa_trnsp_AzlD"/>
</dbReference>
<dbReference type="Pfam" id="PF05437">
    <property type="entry name" value="AzlD"/>
    <property type="match status" value="1"/>
</dbReference>
<feature type="transmembrane region" description="Helical" evidence="1">
    <location>
        <begin position="42"/>
        <end position="60"/>
    </location>
</feature>
<organism evidence="2 3">
    <name type="scientific">Dorea hominis</name>
    <dbReference type="NCBI Taxonomy" id="2763040"/>
    <lineage>
        <taxon>Bacteria</taxon>
        <taxon>Bacillati</taxon>
        <taxon>Bacillota</taxon>
        <taxon>Clostridia</taxon>
        <taxon>Lachnospirales</taxon>
        <taxon>Lachnospiraceae</taxon>
        <taxon>Dorea</taxon>
    </lineage>
</organism>
<feature type="transmembrane region" description="Helical" evidence="1">
    <location>
        <begin position="6"/>
        <end position="30"/>
    </location>
</feature>
<dbReference type="RefSeq" id="WP_118287766.1">
    <property type="nucleotide sequence ID" value="NZ_JACOOY010000001.1"/>
</dbReference>
<dbReference type="PIRSF" id="PIRSF003203">
    <property type="entry name" value="AzlD"/>
    <property type="match status" value="1"/>
</dbReference>
<evidence type="ECO:0000313" key="3">
    <source>
        <dbReference type="Proteomes" id="UP000647235"/>
    </source>
</evidence>
<reference evidence="2 3" key="1">
    <citation type="submission" date="2020-08" db="EMBL/GenBank/DDBJ databases">
        <title>Genome public.</title>
        <authorList>
            <person name="Liu C."/>
            <person name="Sun Q."/>
        </authorList>
    </citation>
    <scope>NUCLEOTIDE SEQUENCE [LARGE SCALE GENOMIC DNA]</scope>
    <source>
        <strain evidence="2 3">NSJ-36</strain>
    </source>
</reference>
<feature type="transmembrane region" description="Helical" evidence="1">
    <location>
        <begin position="91"/>
        <end position="109"/>
    </location>
</feature>
<keyword evidence="1" id="KW-1133">Transmembrane helix</keyword>
<sequence length="110" mass="11879">MPVNAALSAIIILAVALTTFGTRVFPFLLFPEGKEIPPVIQYLGKVLTPAVIGMLVVYCLKNTPVFVSPHGIPEFLAVAVTAGLHVWKRNNLLSIGVGTALYMFLIQVVF</sequence>
<feature type="transmembrane region" description="Helical" evidence="1">
    <location>
        <begin position="66"/>
        <end position="84"/>
    </location>
</feature>
<proteinExistence type="predicted"/>
<evidence type="ECO:0000313" key="2">
    <source>
        <dbReference type="EMBL" id="MBC5663918.1"/>
    </source>
</evidence>
<protein>
    <submittedName>
        <fullName evidence="2">Branched-chain amino acid transporter permease</fullName>
    </submittedName>
</protein>
<gene>
    <name evidence="2" type="ORF">H8S07_01270</name>
</gene>
<keyword evidence="1" id="KW-0812">Transmembrane</keyword>
<comment type="caution">
    <text evidence="2">The sequence shown here is derived from an EMBL/GenBank/DDBJ whole genome shotgun (WGS) entry which is preliminary data.</text>
</comment>
<keyword evidence="1" id="KW-0472">Membrane</keyword>
<evidence type="ECO:0000256" key="1">
    <source>
        <dbReference type="SAM" id="Phobius"/>
    </source>
</evidence>
<dbReference type="Proteomes" id="UP000647235">
    <property type="component" value="Unassembled WGS sequence"/>
</dbReference>
<keyword evidence="3" id="KW-1185">Reference proteome</keyword>
<dbReference type="EMBL" id="JACOOY010000001">
    <property type="protein sequence ID" value="MBC5663918.1"/>
    <property type="molecule type" value="Genomic_DNA"/>
</dbReference>
<name>A0ABR7ERE5_9FIRM</name>